<comment type="caution">
    <text evidence="5">The sequence shown here is derived from an EMBL/GenBank/DDBJ whole genome shotgun (WGS) entry which is preliminary data.</text>
</comment>
<evidence type="ECO:0000256" key="3">
    <source>
        <dbReference type="SAM" id="Phobius"/>
    </source>
</evidence>
<protein>
    <submittedName>
        <fullName evidence="5">SPFH domain-containing protein</fullName>
    </submittedName>
</protein>
<dbReference type="Proteomes" id="UP000675968">
    <property type="component" value="Unassembled WGS sequence"/>
</dbReference>
<feature type="transmembrane region" description="Helical" evidence="3">
    <location>
        <begin position="39"/>
        <end position="56"/>
    </location>
</feature>
<feature type="domain" description="Band 7" evidence="4">
    <location>
        <begin position="60"/>
        <end position="225"/>
    </location>
</feature>
<dbReference type="PANTHER" id="PTHR10264">
    <property type="entry name" value="BAND 7 PROTEIN-RELATED"/>
    <property type="match status" value="1"/>
</dbReference>
<accession>A0A8T4L1J2</accession>
<dbReference type="InterPro" id="IPR036013">
    <property type="entry name" value="Band_7/SPFH_dom_sf"/>
</dbReference>
<dbReference type="SUPFAM" id="SSF117892">
    <property type="entry name" value="Band 7/SPFH domain"/>
    <property type="match status" value="1"/>
</dbReference>
<evidence type="ECO:0000256" key="2">
    <source>
        <dbReference type="ARBA" id="ARBA00008164"/>
    </source>
</evidence>
<dbReference type="EMBL" id="JAGVWC010000008">
    <property type="protein sequence ID" value="MBS3061133.1"/>
    <property type="molecule type" value="Genomic_DNA"/>
</dbReference>
<dbReference type="SMART" id="SM00244">
    <property type="entry name" value="PHB"/>
    <property type="match status" value="1"/>
</dbReference>
<dbReference type="Gene3D" id="3.30.479.30">
    <property type="entry name" value="Band 7 domain"/>
    <property type="match status" value="1"/>
</dbReference>
<comment type="subcellular location">
    <subcellularLocation>
        <location evidence="1">Membrane</location>
        <topology evidence="1">Single-pass membrane protein</topology>
    </subcellularLocation>
</comment>
<reference evidence="5" key="1">
    <citation type="submission" date="2021-03" db="EMBL/GenBank/DDBJ databases">
        <authorList>
            <person name="Jaffe A."/>
        </authorList>
    </citation>
    <scope>NUCLEOTIDE SEQUENCE</scope>
    <source>
        <strain evidence="5">RIFCSPLOWO2_01_FULL_AR10_48_17</strain>
    </source>
</reference>
<reference evidence="5" key="2">
    <citation type="submission" date="2021-05" db="EMBL/GenBank/DDBJ databases">
        <title>Protein family content uncovers lineage relationships and bacterial pathway maintenance mechanisms in DPANN archaea.</title>
        <authorList>
            <person name="Castelle C.J."/>
            <person name="Meheust R."/>
            <person name="Jaffe A.L."/>
            <person name="Seitz K."/>
            <person name="Gong X."/>
            <person name="Baker B.J."/>
            <person name="Banfield J.F."/>
        </authorList>
    </citation>
    <scope>NUCLEOTIDE SEQUENCE</scope>
    <source>
        <strain evidence="5">RIFCSPLOWO2_01_FULL_AR10_48_17</strain>
    </source>
</reference>
<evidence type="ECO:0000313" key="5">
    <source>
        <dbReference type="EMBL" id="MBS3061133.1"/>
    </source>
</evidence>
<evidence type="ECO:0000259" key="4">
    <source>
        <dbReference type="SMART" id="SM00244"/>
    </source>
</evidence>
<dbReference type="InterPro" id="IPR001972">
    <property type="entry name" value="Stomatin_HflK_fam"/>
</dbReference>
<dbReference type="Pfam" id="PF01145">
    <property type="entry name" value="Band_7"/>
    <property type="match status" value="1"/>
</dbReference>
<dbReference type="AlphaFoldDB" id="A0A8T4L1J2"/>
<name>A0A8T4L1J2_9ARCH</name>
<keyword evidence="3" id="KW-0812">Transmembrane</keyword>
<feature type="transmembrane region" description="Helical" evidence="3">
    <location>
        <begin position="16"/>
        <end position="33"/>
    </location>
</feature>
<gene>
    <name evidence="5" type="ORF">J4215_00960</name>
</gene>
<dbReference type="GO" id="GO:0098552">
    <property type="term" value="C:side of membrane"/>
    <property type="evidence" value="ECO:0007669"/>
    <property type="project" value="UniProtKB-ARBA"/>
</dbReference>
<evidence type="ECO:0000256" key="1">
    <source>
        <dbReference type="ARBA" id="ARBA00004167"/>
    </source>
</evidence>
<evidence type="ECO:0000313" key="6">
    <source>
        <dbReference type="Proteomes" id="UP000675968"/>
    </source>
</evidence>
<sequence>MAKRFGKVESHKIKQIIFALFVVVLLFLVYLSWTSREAIVPIVFAAFAVLIVAFLVNQYDFLLTLKEYERAVIFRFGKVSRVGGPGWTMIIPLIESFKIVDLRTQTIDVPPQEVITADQVVVKIDALVYLFVKPDSQSVINSVIEVKDYLKSAEGFVVASVRDLAGTLTLQELVSNIAKLNEAVQKALERVATNWGVGVEAVAISDIKLPEQLERALTEQKAAEQMKLARMQSAEAHRIEIDAVRIAAEQLSDKALAYYYIRALEKVSEGSASKIFFPIELSKLATELSSSMSRSQVNPELLESLFRKYAPAIKKLAKESK</sequence>
<organism evidence="5 6">
    <name type="scientific">Candidatus Iainarchaeum sp</name>
    <dbReference type="NCBI Taxonomy" id="3101447"/>
    <lineage>
        <taxon>Archaea</taxon>
        <taxon>Candidatus Iainarchaeota</taxon>
        <taxon>Candidatus Iainarchaeia</taxon>
        <taxon>Candidatus Iainarchaeales</taxon>
        <taxon>Candidatus Iainarchaeaceae</taxon>
        <taxon>Candidatus Iainarchaeum</taxon>
    </lineage>
</organism>
<dbReference type="GO" id="GO:0005886">
    <property type="term" value="C:plasma membrane"/>
    <property type="evidence" value="ECO:0007669"/>
    <property type="project" value="InterPro"/>
</dbReference>
<dbReference type="PANTHER" id="PTHR10264:SF19">
    <property type="entry name" value="AT06885P-RELATED"/>
    <property type="match status" value="1"/>
</dbReference>
<proteinExistence type="inferred from homology"/>
<dbReference type="FunFam" id="3.30.479.30:FF:000004">
    <property type="entry name" value="Putative membrane protease family, stomatin"/>
    <property type="match status" value="1"/>
</dbReference>
<comment type="similarity">
    <text evidence="2">Belongs to the band 7/mec-2 family.</text>
</comment>
<dbReference type="PRINTS" id="PR00721">
    <property type="entry name" value="STOMATIN"/>
</dbReference>
<keyword evidence="3" id="KW-1133">Transmembrane helix</keyword>
<dbReference type="InterPro" id="IPR043202">
    <property type="entry name" value="Band-7_stomatin-like"/>
</dbReference>
<keyword evidence="3" id="KW-0472">Membrane</keyword>
<dbReference type="InterPro" id="IPR001107">
    <property type="entry name" value="Band_7"/>
</dbReference>